<dbReference type="EMBL" id="PYZL01000011">
    <property type="protein sequence ID" value="PTE74088.1"/>
    <property type="molecule type" value="Genomic_DNA"/>
</dbReference>
<name>A0A2T4KJA7_9STAP</name>
<dbReference type="PANTHER" id="PTHR33452:SF1">
    <property type="entry name" value="INNER MEMBRANE PROTEIN YPHA-RELATED"/>
    <property type="match status" value="1"/>
</dbReference>
<comment type="caution">
    <text evidence="8">The sequence shown here is derived from an EMBL/GenBank/DDBJ whole genome shotgun (WGS) entry which is preliminary data.</text>
</comment>
<dbReference type="PANTHER" id="PTHR33452">
    <property type="entry name" value="OXIDOREDUCTASE CATD-RELATED"/>
    <property type="match status" value="1"/>
</dbReference>
<proteinExistence type="inferred from homology"/>
<evidence type="ECO:0000256" key="1">
    <source>
        <dbReference type="ARBA" id="ARBA00004651"/>
    </source>
</evidence>
<reference evidence="8 9" key="1">
    <citation type="journal article" date="2016" name="Front. Microbiol.">
        <title>Comprehensive Phylogenetic Analysis of Bovine Non-aureus Staphylococci Species Based on Whole-Genome Sequencing.</title>
        <authorList>
            <person name="Naushad S."/>
            <person name="Barkema H.W."/>
            <person name="Luby C."/>
            <person name="Condas L.A."/>
            <person name="Nobrega D.B."/>
            <person name="Carson D.A."/>
            <person name="De Buck J."/>
        </authorList>
    </citation>
    <scope>NUCLEOTIDE SEQUENCE [LARGE SCALE GENOMIC DNA]</scope>
    <source>
        <strain evidence="8 9">SNUC 761</strain>
    </source>
</reference>
<evidence type="ECO:0000256" key="3">
    <source>
        <dbReference type="ARBA" id="ARBA00022475"/>
    </source>
</evidence>
<keyword evidence="6 7" id="KW-0472">Membrane</keyword>
<organism evidence="8 9">
    <name type="scientific">Staphylococcus devriesei</name>
    <dbReference type="NCBI Taxonomy" id="586733"/>
    <lineage>
        <taxon>Bacteria</taxon>
        <taxon>Bacillati</taxon>
        <taxon>Bacillota</taxon>
        <taxon>Bacilli</taxon>
        <taxon>Bacillales</taxon>
        <taxon>Staphylococcaceae</taxon>
        <taxon>Staphylococcus</taxon>
    </lineage>
</organism>
<protein>
    <submittedName>
        <fullName evidence="8">DoxX family protein</fullName>
    </submittedName>
</protein>
<feature type="transmembrane region" description="Helical" evidence="7">
    <location>
        <begin position="67"/>
        <end position="86"/>
    </location>
</feature>
<evidence type="ECO:0000256" key="5">
    <source>
        <dbReference type="ARBA" id="ARBA00022989"/>
    </source>
</evidence>
<feature type="transmembrane region" description="Helical" evidence="7">
    <location>
        <begin position="92"/>
        <end position="111"/>
    </location>
</feature>
<gene>
    <name evidence="8" type="ORF">BUY44_02775</name>
</gene>
<dbReference type="Proteomes" id="UP000242547">
    <property type="component" value="Unassembled WGS sequence"/>
</dbReference>
<dbReference type="AlphaFoldDB" id="A0A2T4KJA7"/>
<evidence type="ECO:0000256" key="7">
    <source>
        <dbReference type="SAM" id="Phobius"/>
    </source>
</evidence>
<dbReference type="InterPro" id="IPR051907">
    <property type="entry name" value="DoxX-like_oxidoreductase"/>
</dbReference>
<keyword evidence="3" id="KW-1003">Cell membrane</keyword>
<evidence type="ECO:0000313" key="8">
    <source>
        <dbReference type="EMBL" id="PTE74088.1"/>
    </source>
</evidence>
<evidence type="ECO:0000256" key="2">
    <source>
        <dbReference type="ARBA" id="ARBA00006679"/>
    </source>
</evidence>
<dbReference type="InterPro" id="IPR032808">
    <property type="entry name" value="DoxX"/>
</dbReference>
<dbReference type="Pfam" id="PF07681">
    <property type="entry name" value="DoxX"/>
    <property type="match status" value="1"/>
</dbReference>
<dbReference type="RefSeq" id="WP_107505743.1">
    <property type="nucleotide sequence ID" value="NZ_CP130489.1"/>
</dbReference>
<dbReference type="GO" id="GO:0005886">
    <property type="term" value="C:plasma membrane"/>
    <property type="evidence" value="ECO:0007669"/>
    <property type="project" value="UniProtKB-SubCell"/>
</dbReference>
<feature type="transmembrane region" description="Helical" evidence="7">
    <location>
        <begin position="39"/>
        <end position="60"/>
    </location>
</feature>
<keyword evidence="4 7" id="KW-0812">Transmembrane</keyword>
<comment type="similarity">
    <text evidence="2">Belongs to the DoxX family.</text>
</comment>
<evidence type="ECO:0000256" key="6">
    <source>
        <dbReference type="ARBA" id="ARBA00023136"/>
    </source>
</evidence>
<accession>A0A2T4KJA7</accession>
<keyword evidence="5 7" id="KW-1133">Transmembrane helix</keyword>
<evidence type="ECO:0000313" key="9">
    <source>
        <dbReference type="Proteomes" id="UP000242547"/>
    </source>
</evidence>
<comment type="subcellular location">
    <subcellularLocation>
        <location evidence="1">Cell membrane</location>
        <topology evidence="1">Multi-pass membrane protein</topology>
    </subcellularLocation>
</comment>
<sequence>MRLGMLLIRLMVGIIFTAHGAQKVLSGFKMPIDMVTDIGFPAFLGIILALGELLGGISLIIGFLSNYAALGLVLIMLGALIFVHFPQGYFESEFPLILLVANIAIMISYNWKKIFEPY</sequence>
<evidence type="ECO:0000256" key="4">
    <source>
        <dbReference type="ARBA" id="ARBA00022692"/>
    </source>
</evidence>